<accession>A0A932GRM0</accession>
<evidence type="ECO:0000256" key="4">
    <source>
        <dbReference type="ARBA" id="ARBA00023125"/>
    </source>
</evidence>
<dbReference type="InterPro" id="IPR058031">
    <property type="entry name" value="AAA_lid_NorR"/>
</dbReference>
<keyword evidence="4" id="KW-0238">DNA-binding</keyword>
<evidence type="ECO:0000256" key="6">
    <source>
        <dbReference type="ARBA" id="ARBA00023163"/>
    </source>
</evidence>
<dbReference type="InterPro" id="IPR036291">
    <property type="entry name" value="NAD(P)-bd_dom_sf"/>
</dbReference>
<dbReference type="PROSITE" id="PS00688">
    <property type="entry name" value="SIGMA54_INTERACT_3"/>
    <property type="match status" value="1"/>
</dbReference>
<dbReference type="InterPro" id="IPR002197">
    <property type="entry name" value="HTH_Fis"/>
</dbReference>
<keyword evidence="3" id="KW-0805">Transcription regulation</keyword>
<dbReference type="FunFam" id="3.40.50.300:FF:000006">
    <property type="entry name" value="DNA-binding transcriptional regulator NtrC"/>
    <property type="match status" value="1"/>
</dbReference>
<dbReference type="GO" id="GO:0005524">
    <property type="term" value="F:ATP binding"/>
    <property type="evidence" value="ECO:0007669"/>
    <property type="project" value="UniProtKB-KW"/>
</dbReference>
<keyword evidence="2" id="KW-0067">ATP-binding</keyword>
<dbReference type="InterPro" id="IPR027417">
    <property type="entry name" value="P-loop_NTPase"/>
</dbReference>
<comment type="caution">
    <text evidence="9">The sequence shown here is derived from an EMBL/GenBank/DDBJ whole genome shotgun (WGS) entry which is preliminary data.</text>
</comment>
<keyword evidence="7" id="KW-0175">Coiled coil</keyword>
<dbReference type="GO" id="GO:0006355">
    <property type="term" value="P:regulation of DNA-templated transcription"/>
    <property type="evidence" value="ECO:0007669"/>
    <property type="project" value="InterPro"/>
</dbReference>
<evidence type="ECO:0000256" key="1">
    <source>
        <dbReference type="ARBA" id="ARBA00022741"/>
    </source>
</evidence>
<dbReference type="Proteomes" id="UP000741360">
    <property type="component" value="Unassembled WGS sequence"/>
</dbReference>
<dbReference type="AlphaFoldDB" id="A0A932GRM0"/>
<dbReference type="PANTHER" id="PTHR32071:SF113">
    <property type="entry name" value="ALGINATE BIOSYNTHESIS TRANSCRIPTIONAL REGULATORY PROTEIN ALGB"/>
    <property type="match status" value="1"/>
</dbReference>
<gene>
    <name evidence="9" type="ORF">HYY65_13155</name>
</gene>
<evidence type="ECO:0000256" key="7">
    <source>
        <dbReference type="SAM" id="Coils"/>
    </source>
</evidence>
<dbReference type="Gene3D" id="1.10.8.60">
    <property type="match status" value="1"/>
</dbReference>
<feature type="domain" description="Sigma-54 factor interaction" evidence="8">
    <location>
        <begin position="132"/>
        <end position="361"/>
    </location>
</feature>
<keyword evidence="6" id="KW-0804">Transcription</keyword>
<dbReference type="GO" id="GO:0043565">
    <property type="term" value="F:sequence-specific DNA binding"/>
    <property type="evidence" value="ECO:0007669"/>
    <property type="project" value="InterPro"/>
</dbReference>
<feature type="coiled-coil region" evidence="7">
    <location>
        <begin position="102"/>
        <end position="129"/>
    </location>
</feature>
<dbReference type="EMBL" id="JACPSX010000253">
    <property type="protein sequence ID" value="MBI3015972.1"/>
    <property type="molecule type" value="Genomic_DNA"/>
</dbReference>
<dbReference type="PANTHER" id="PTHR32071">
    <property type="entry name" value="TRANSCRIPTIONAL REGULATORY PROTEIN"/>
    <property type="match status" value="1"/>
</dbReference>
<sequence>MSSVVILGAGKGGTALLDLLHRDPAVKVVAVCDVNPQAPGMKLARSLGIPVAPDYRRLLRKCQADLIINVTGNPQIGEELQGLKPPGSEILGGAGARFLWDLIEEKKKKEDLEDRYRQIQQEIEARSDSEFIVGKNPKMKEIARLLLKVAPTPTTVLIRGESGTGKEVVARAIHRYSRLKDKPLITVNCTALTPTLMESELFGHKKGSFTGAIQDKMGLFEKANGGTIFLDEIGDISLEMQSKLLRVLQTGEIRAVGDVTTKKVGIRVVAATNRDLDRAIAGGEFREDLFYRFNTFTITLPPLRERVEDIPILAYHFLRKAEAKVNKKVEKISDHAMEFMQQYHWPGNLRELENIIERAVVLTPSRQIEVEHLPHHIQQSTADPAAVEGFMDAREKSLARFEREALIRYLMETKGNVSRAAQKARIPRRTFHRLLVKHAISPQHFRLPN</sequence>
<evidence type="ECO:0000256" key="5">
    <source>
        <dbReference type="ARBA" id="ARBA00023159"/>
    </source>
</evidence>
<reference evidence="9" key="1">
    <citation type="submission" date="2020-07" db="EMBL/GenBank/DDBJ databases">
        <title>Huge and variable diversity of episymbiotic CPR bacteria and DPANN archaea in groundwater ecosystems.</title>
        <authorList>
            <person name="He C.Y."/>
            <person name="Keren R."/>
            <person name="Whittaker M."/>
            <person name="Farag I.F."/>
            <person name="Doudna J."/>
            <person name="Cate J.H.D."/>
            <person name="Banfield J.F."/>
        </authorList>
    </citation>
    <scope>NUCLEOTIDE SEQUENCE</scope>
    <source>
        <strain evidence="9">NC_groundwater_717_Ag_S-0.2um_59_8</strain>
    </source>
</reference>
<dbReference type="Gene3D" id="3.40.50.300">
    <property type="entry name" value="P-loop containing nucleotide triphosphate hydrolases"/>
    <property type="match status" value="1"/>
</dbReference>
<organism evidence="9 10">
    <name type="scientific">Tectimicrobiota bacterium</name>
    <dbReference type="NCBI Taxonomy" id="2528274"/>
    <lineage>
        <taxon>Bacteria</taxon>
        <taxon>Pseudomonadati</taxon>
        <taxon>Nitrospinota/Tectimicrobiota group</taxon>
        <taxon>Candidatus Tectimicrobiota</taxon>
    </lineage>
</organism>
<proteinExistence type="predicted"/>
<protein>
    <submittedName>
        <fullName evidence="9">Sigma 54-interacting transcriptional regulator</fullName>
    </submittedName>
</protein>
<evidence type="ECO:0000313" key="10">
    <source>
        <dbReference type="Proteomes" id="UP000741360"/>
    </source>
</evidence>
<dbReference type="CDD" id="cd00009">
    <property type="entry name" value="AAA"/>
    <property type="match status" value="1"/>
</dbReference>
<keyword evidence="1" id="KW-0547">Nucleotide-binding</keyword>
<dbReference type="SMART" id="SM00382">
    <property type="entry name" value="AAA"/>
    <property type="match status" value="1"/>
</dbReference>
<dbReference type="InterPro" id="IPR025943">
    <property type="entry name" value="Sigma_54_int_dom_ATP-bd_2"/>
</dbReference>
<dbReference type="SUPFAM" id="SSF52540">
    <property type="entry name" value="P-loop containing nucleoside triphosphate hydrolases"/>
    <property type="match status" value="1"/>
</dbReference>
<dbReference type="InterPro" id="IPR025662">
    <property type="entry name" value="Sigma_54_int_dom_ATP-bd_1"/>
</dbReference>
<dbReference type="Pfam" id="PF02954">
    <property type="entry name" value="HTH_8"/>
    <property type="match status" value="1"/>
</dbReference>
<evidence type="ECO:0000313" key="9">
    <source>
        <dbReference type="EMBL" id="MBI3015972.1"/>
    </source>
</evidence>
<dbReference type="InterPro" id="IPR003593">
    <property type="entry name" value="AAA+_ATPase"/>
</dbReference>
<evidence type="ECO:0000259" key="8">
    <source>
        <dbReference type="PROSITE" id="PS50045"/>
    </source>
</evidence>
<dbReference type="Pfam" id="PF25601">
    <property type="entry name" value="AAA_lid_14"/>
    <property type="match status" value="1"/>
</dbReference>
<dbReference type="InterPro" id="IPR002078">
    <property type="entry name" value="Sigma_54_int"/>
</dbReference>
<name>A0A932GRM0_UNCTE</name>
<keyword evidence="5" id="KW-0010">Activator</keyword>
<dbReference type="Gene3D" id="3.40.50.720">
    <property type="entry name" value="NAD(P)-binding Rossmann-like Domain"/>
    <property type="match status" value="1"/>
</dbReference>
<evidence type="ECO:0000256" key="3">
    <source>
        <dbReference type="ARBA" id="ARBA00023015"/>
    </source>
</evidence>
<dbReference type="PROSITE" id="PS50045">
    <property type="entry name" value="SIGMA54_INTERACT_4"/>
    <property type="match status" value="1"/>
</dbReference>
<dbReference type="InterPro" id="IPR009057">
    <property type="entry name" value="Homeodomain-like_sf"/>
</dbReference>
<dbReference type="InterPro" id="IPR025944">
    <property type="entry name" value="Sigma_54_int_dom_CS"/>
</dbReference>
<dbReference type="Pfam" id="PF00158">
    <property type="entry name" value="Sigma54_activat"/>
    <property type="match status" value="1"/>
</dbReference>
<dbReference type="PROSITE" id="PS00675">
    <property type="entry name" value="SIGMA54_INTERACT_1"/>
    <property type="match status" value="1"/>
</dbReference>
<dbReference type="SUPFAM" id="SSF51735">
    <property type="entry name" value="NAD(P)-binding Rossmann-fold domains"/>
    <property type="match status" value="1"/>
</dbReference>
<dbReference type="PROSITE" id="PS00676">
    <property type="entry name" value="SIGMA54_INTERACT_2"/>
    <property type="match status" value="1"/>
</dbReference>
<dbReference type="SUPFAM" id="SSF46689">
    <property type="entry name" value="Homeodomain-like"/>
    <property type="match status" value="1"/>
</dbReference>
<evidence type="ECO:0000256" key="2">
    <source>
        <dbReference type="ARBA" id="ARBA00022840"/>
    </source>
</evidence>
<dbReference type="Gene3D" id="1.10.10.60">
    <property type="entry name" value="Homeodomain-like"/>
    <property type="match status" value="1"/>
</dbReference>
<dbReference type="FunFam" id="1.10.8.60:FF:000014">
    <property type="entry name" value="DNA-binding transcriptional regulator NtrC"/>
    <property type="match status" value="1"/>
</dbReference>